<dbReference type="Pfam" id="PF02653">
    <property type="entry name" value="BPD_transp_2"/>
    <property type="match status" value="1"/>
</dbReference>
<evidence type="ECO:0000256" key="7">
    <source>
        <dbReference type="ARBA" id="ARBA00023136"/>
    </source>
</evidence>
<evidence type="ECO:0000256" key="2">
    <source>
        <dbReference type="ARBA" id="ARBA00022448"/>
    </source>
</evidence>
<proteinExistence type="inferred from homology"/>
<protein>
    <submittedName>
        <fullName evidence="10">Branched-chain amino acid ABC transporter permease</fullName>
    </submittedName>
</protein>
<name>A0ABV0MA34_9HYPH</name>
<evidence type="ECO:0000256" key="4">
    <source>
        <dbReference type="ARBA" id="ARBA00022692"/>
    </source>
</evidence>
<evidence type="ECO:0000256" key="1">
    <source>
        <dbReference type="ARBA" id="ARBA00004651"/>
    </source>
</evidence>
<feature type="transmembrane region" description="Helical" evidence="9">
    <location>
        <begin position="12"/>
        <end position="33"/>
    </location>
</feature>
<comment type="caution">
    <text evidence="10">The sequence shown here is derived from an EMBL/GenBank/DDBJ whole genome shotgun (WGS) entry which is preliminary data.</text>
</comment>
<feature type="transmembrane region" description="Helical" evidence="9">
    <location>
        <begin position="40"/>
        <end position="58"/>
    </location>
</feature>
<feature type="transmembrane region" description="Helical" evidence="9">
    <location>
        <begin position="271"/>
        <end position="292"/>
    </location>
</feature>
<comment type="subcellular location">
    <subcellularLocation>
        <location evidence="1">Cell membrane</location>
        <topology evidence="1">Multi-pass membrane protein</topology>
    </subcellularLocation>
</comment>
<dbReference type="RefSeq" id="WP_210057192.1">
    <property type="nucleotide sequence ID" value="NZ_JBEAAL010000030.1"/>
</dbReference>
<evidence type="ECO:0000256" key="5">
    <source>
        <dbReference type="ARBA" id="ARBA00022970"/>
    </source>
</evidence>
<evidence type="ECO:0000256" key="6">
    <source>
        <dbReference type="ARBA" id="ARBA00022989"/>
    </source>
</evidence>
<keyword evidence="5" id="KW-0029">Amino-acid transport</keyword>
<keyword evidence="11" id="KW-1185">Reference proteome</keyword>
<feature type="transmembrane region" description="Helical" evidence="9">
    <location>
        <begin position="64"/>
        <end position="85"/>
    </location>
</feature>
<keyword evidence="2" id="KW-0813">Transport</keyword>
<keyword evidence="6 9" id="KW-1133">Transmembrane helix</keyword>
<dbReference type="CDD" id="cd06582">
    <property type="entry name" value="TM_PBP1_LivH_like"/>
    <property type="match status" value="1"/>
</dbReference>
<reference evidence="10 11" key="1">
    <citation type="submission" date="2024-05" db="EMBL/GenBank/DDBJ databases">
        <title>Neorhizobium sp. Rsf11, a plant growth promoting and heavy metal resistant PAH-degrader.</title>
        <authorList>
            <person name="Golubev S.N."/>
            <person name="Muratova A.Y."/>
            <person name="Markelova M.I."/>
        </authorList>
    </citation>
    <scope>NUCLEOTIDE SEQUENCE [LARGE SCALE GENOMIC DNA]</scope>
    <source>
        <strain evidence="10 11">Rsf11</strain>
    </source>
</reference>
<evidence type="ECO:0000313" key="10">
    <source>
        <dbReference type="EMBL" id="MEQ1408758.1"/>
    </source>
</evidence>
<organism evidence="10 11">
    <name type="scientific">Neorhizobium phenanthreniclasticum</name>
    <dbReference type="NCBI Taxonomy" id="3157917"/>
    <lineage>
        <taxon>Bacteria</taxon>
        <taxon>Pseudomonadati</taxon>
        <taxon>Pseudomonadota</taxon>
        <taxon>Alphaproteobacteria</taxon>
        <taxon>Hyphomicrobiales</taxon>
        <taxon>Rhizobiaceae</taxon>
        <taxon>Rhizobium/Agrobacterium group</taxon>
        <taxon>Neorhizobium</taxon>
    </lineage>
</organism>
<evidence type="ECO:0000256" key="9">
    <source>
        <dbReference type="SAM" id="Phobius"/>
    </source>
</evidence>
<feature type="transmembrane region" description="Helical" evidence="9">
    <location>
        <begin position="220"/>
        <end position="239"/>
    </location>
</feature>
<dbReference type="PANTHER" id="PTHR11795:SF442">
    <property type="entry name" value="ABC TRANSPORTER ATP-BINDING PROTEIN"/>
    <property type="match status" value="1"/>
</dbReference>
<feature type="transmembrane region" description="Helical" evidence="9">
    <location>
        <begin position="246"/>
        <end position="265"/>
    </location>
</feature>
<dbReference type="Proteomes" id="UP001496627">
    <property type="component" value="Unassembled WGS sequence"/>
</dbReference>
<dbReference type="PANTHER" id="PTHR11795">
    <property type="entry name" value="BRANCHED-CHAIN AMINO ACID TRANSPORT SYSTEM PERMEASE PROTEIN LIVH"/>
    <property type="match status" value="1"/>
</dbReference>
<evidence type="ECO:0000256" key="3">
    <source>
        <dbReference type="ARBA" id="ARBA00022475"/>
    </source>
</evidence>
<dbReference type="InterPro" id="IPR052157">
    <property type="entry name" value="BCAA_transport_permease"/>
</dbReference>
<keyword evidence="7 9" id="KW-0472">Membrane</keyword>
<accession>A0ABV0MA34</accession>
<gene>
    <name evidence="10" type="ORF">ABK249_27885</name>
</gene>
<feature type="transmembrane region" description="Helical" evidence="9">
    <location>
        <begin position="147"/>
        <end position="166"/>
    </location>
</feature>
<comment type="similarity">
    <text evidence="8">Belongs to the binding-protein-dependent transport system permease family. LivHM subfamily.</text>
</comment>
<evidence type="ECO:0000256" key="8">
    <source>
        <dbReference type="ARBA" id="ARBA00037998"/>
    </source>
</evidence>
<feature type="transmembrane region" description="Helical" evidence="9">
    <location>
        <begin position="187"/>
        <end position="214"/>
    </location>
</feature>
<dbReference type="EMBL" id="JBEAAL010000030">
    <property type="protein sequence ID" value="MEQ1408758.1"/>
    <property type="molecule type" value="Genomic_DNA"/>
</dbReference>
<evidence type="ECO:0000313" key="11">
    <source>
        <dbReference type="Proteomes" id="UP001496627"/>
    </source>
</evidence>
<sequence>MVGDFLLVGLNGMTWAMAVFLVAAGLTLIFGILHILNFSHGGFVMIGAYLTYTLINQTSGPTGIFVFLAVAVLCAAVVGVLGYVIDRTVFERLKAVDDSYSLIATYAMLILCEGGVKLVWGPDFIALPPPAGLDGALLLGDLFIPSYSLFVILSGIVVFLVLDFWIHRTRSGKVMQSVALDPWMANVLGININAMFTTAVVAGFALAGLAGGLLAPNQSLSPGLGGTYIIQAFGVIIVGGIGNVRGAFIAALVLGMIDAFGTVYVPEYPGIFFYIAVAGILMYRPQGLLSGIR</sequence>
<keyword evidence="4 9" id="KW-0812">Transmembrane</keyword>
<dbReference type="InterPro" id="IPR001851">
    <property type="entry name" value="ABC_transp_permease"/>
</dbReference>
<keyword evidence="3" id="KW-1003">Cell membrane</keyword>